<evidence type="ECO:0000313" key="2">
    <source>
        <dbReference type="Proteomes" id="UP001055156"/>
    </source>
</evidence>
<comment type="caution">
    <text evidence="1">The sequence shown here is derived from an EMBL/GenBank/DDBJ whole genome shotgun (WGS) entry which is preliminary data.</text>
</comment>
<reference evidence="1" key="1">
    <citation type="journal article" date="2021" name="Front. Microbiol.">
        <title>Comprehensive Comparative Genomics and Phenotyping of Methylobacterium Species.</title>
        <authorList>
            <person name="Alessa O."/>
            <person name="Ogura Y."/>
            <person name="Fujitani Y."/>
            <person name="Takami H."/>
            <person name="Hayashi T."/>
            <person name="Sahin N."/>
            <person name="Tani A."/>
        </authorList>
    </citation>
    <scope>NUCLEOTIDE SEQUENCE</scope>
    <source>
        <strain evidence="1">NBRC 15689</strain>
    </source>
</reference>
<organism evidence="1 2">
    <name type="scientific">Methylobacterium organophilum</name>
    <dbReference type="NCBI Taxonomy" id="410"/>
    <lineage>
        <taxon>Bacteria</taxon>
        <taxon>Pseudomonadati</taxon>
        <taxon>Pseudomonadota</taxon>
        <taxon>Alphaproteobacteria</taxon>
        <taxon>Hyphomicrobiales</taxon>
        <taxon>Methylobacteriaceae</taxon>
        <taxon>Methylobacterium</taxon>
    </lineage>
</organism>
<evidence type="ECO:0000313" key="1">
    <source>
        <dbReference type="EMBL" id="GJE26667.1"/>
    </source>
</evidence>
<name>A0ABQ4T4T0_METOR</name>
<accession>A0ABQ4T4T0</accession>
<gene>
    <name evidence="1" type="ORF">LKMONMHP_1518</name>
</gene>
<dbReference type="RefSeq" id="WP_238310547.1">
    <property type="nucleotide sequence ID" value="NZ_BPQV01000004.1"/>
</dbReference>
<keyword evidence="2" id="KW-1185">Reference proteome</keyword>
<dbReference type="Proteomes" id="UP001055156">
    <property type="component" value="Unassembled WGS sequence"/>
</dbReference>
<reference evidence="1" key="2">
    <citation type="submission" date="2021-08" db="EMBL/GenBank/DDBJ databases">
        <authorList>
            <person name="Tani A."/>
            <person name="Ola A."/>
            <person name="Ogura Y."/>
            <person name="Katsura K."/>
            <person name="Hayashi T."/>
        </authorList>
    </citation>
    <scope>NUCLEOTIDE SEQUENCE</scope>
    <source>
        <strain evidence="1">NBRC 15689</strain>
    </source>
</reference>
<dbReference type="EMBL" id="BPQV01000004">
    <property type="protein sequence ID" value="GJE26667.1"/>
    <property type="molecule type" value="Genomic_DNA"/>
</dbReference>
<sequence>MDLRSNIDRITDNLIVGWAYDGDRPDLPIRIDAYLDEQKVGETTASLMREDLIDAGHPSGHHGFELRVRPETRGELTIILRESESRDIVATVALKLDAGLDLDAPVEEPVQRWAGSVDLFDRQSIEGWALDRDYIDIPIFVEAVTKTGKEILTIADRSRMDLADAGYSDVNHGFKFDISQLSQEDFPIDIRFADTGQRINAFPIDANVDSLLARERFPEGFVRRIQNLAREIEIRYVEEFKKEKR</sequence>
<protein>
    <submittedName>
        <fullName evidence="1">Uncharacterized protein</fullName>
    </submittedName>
</protein>
<proteinExistence type="predicted"/>